<accession>A0ABW5D0C0</accession>
<dbReference type="RefSeq" id="WP_250430809.1">
    <property type="nucleotide sequence ID" value="NZ_JALPRR010000003.1"/>
</dbReference>
<evidence type="ECO:0000313" key="1">
    <source>
        <dbReference type="EMBL" id="MFD2247719.1"/>
    </source>
</evidence>
<protein>
    <submittedName>
        <fullName evidence="1">Uncharacterized protein</fullName>
    </submittedName>
</protein>
<evidence type="ECO:0000313" key="2">
    <source>
        <dbReference type="Proteomes" id="UP001597374"/>
    </source>
</evidence>
<organism evidence="1 2">
    <name type="scientific">Pontibacter ruber</name>
    <dbReference type="NCBI Taxonomy" id="1343895"/>
    <lineage>
        <taxon>Bacteria</taxon>
        <taxon>Pseudomonadati</taxon>
        <taxon>Bacteroidota</taxon>
        <taxon>Cytophagia</taxon>
        <taxon>Cytophagales</taxon>
        <taxon>Hymenobacteraceae</taxon>
        <taxon>Pontibacter</taxon>
    </lineage>
</organism>
<reference evidence="2" key="1">
    <citation type="journal article" date="2019" name="Int. J. Syst. Evol. Microbiol.">
        <title>The Global Catalogue of Microorganisms (GCM) 10K type strain sequencing project: providing services to taxonomists for standard genome sequencing and annotation.</title>
        <authorList>
            <consortium name="The Broad Institute Genomics Platform"/>
            <consortium name="The Broad Institute Genome Sequencing Center for Infectious Disease"/>
            <person name="Wu L."/>
            <person name="Ma J."/>
        </authorList>
    </citation>
    <scope>NUCLEOTIDE SEQUENCE [LARGE SCALE GENOMIC DNA]</scope>
    <source>
        <strain evidence="2">CGMCC 4.1782</strain>
    </source>
</reference>
<dbReference type="EMBL" id="JBHUIM010000002">
    <property type="protein sequence ID" value="MFD2247719.1"/>
    <property type="molecule type" value="Genomic_DNA"/>
</dbReference>
<proteinExistence type="predicted"/>
<gene>
    <name evidence="1" type="ORF">ACFSKP_15750</name>
</gene>
<comment type="caution">
    <text evidence="1">The sequence shown here is derived from an EMBL/GenBank/DDBJ whole genome shotgun (WGS) entry which is preliminary data.</text>
</comment>
<keyword evidence="2" id="KW-1185">Reference proteome</keyword>
<dbReference type="Proteomes" id="UP001597374">
    <property type="component" value="Unassembled WGS sequence"/>
</dbReference>
<sequence>MDNKSKAVLETLGYSLSNDLAKKLFNDVYAYILYNDTDIFLEVLDFRMNIQETTTCAEDYHFFKFMLQKMLEKHPSRLVTLNPLSDNIAA</sequence>
<name>A0ABW5D0C0_9BACT</name>